<feature type="compositionally biased region" description="Low complexity" evidence="1">
    <location>
        <begin position="842"/>
        <end position="854"/>
    </location>
</feature>
<reference evidence="2" key="1">
    <citation type="submission" date="2023-06" db="EMBL/GenBank/DDBJ databases">
        <title>Genome-scale phylogeny and comparative genomics of the fungal order Sordariales.</title>
        <authorList>
            <consortium name="Lawrence Berkeley National Laboratory"/>
            <person name="Hensen N."/>
            <person name="Bonometti L."/>
            <person name="Westerberg I."/>
            <person name="Brannstrom I.O."/>
            <person name="Guillou S."/>
            <person name="Cros-Aarteil S."/>
            <person name="Calhoun S."/>
            <person name="Haridas S."/>
            <person name="Kuo A."/>
            <person name="Mondo S."/>
            <person name="Pangilinan J."/>
            <person name="Riley R."/>
            <person name="LaButti K."/>
            <person name="Andreopoulos B."/>
            <person name="Lipzen A."/>
            <person name="Chen C."/>
            <person name="Yanf M."/>
            <person name="Daum C."/>
            <person name="Ng V."/>
            <person name="Clum A."/>
            <person name="Steindorff A."/>
            <person name="Ohm R."/>
            <person name="Martin F."/>
            <person name="Silar P."/>
            <person name="Natvig D."/>
            <person name="Lalanne C."/>
            <person name="Gautier V."/>
            <person name="Ament-velasquez S.L."/>
            <person name="Kruys A."/>
            <person name="Hutchinson M.I."/>
            <person name="Powell A.J."/>
            <person name="Barry K."/>
            <person name="Miller A.N."/>
            <person name="Grigoriev I.V."/>
            <person name="Debuchy R."/>
            <person name="Gladieux P."/>
            <person name="Thoren M.H."/>
            <person name="Johannesson H."/>
        </authorList>
    </citation>
    <scope>NUCLEOTIDE SEQUENCE</scope>
    <source>
        <strain evidence="2">SMH3187-1</strain>
    </source>
</reference>
<feature type="compositionally biased region" description="Low complexity" evidence="1">
    <location>
        <begin position="811"/>
        <end position="832"/>
    </location>
</feature>
<protein>
    <submittedName>
        <fullName evidence="2">Uncharacterized protein</fullName>
    </submittedName>
</protein>
<gene>
    <name evidence="2" type="ORF">B0T18DRAFT_466613</name>
</gene>
<accession>A0AA40EWV8</accession>
<organism evidence="2 3">
    <name type="scientific">Schizothecium vesticola</name>
    <dbReference type="NCBI Taxonomy" id="314040"/>
    <lineage>
        <taxon>Eukaryota</taxon>
        <taxon>Fungi</taxon>
        <taxon>Dikarya</taxon>
        <taxon>Ascomycota</taxon>
        <taxon>Pezizomycotina</taxon>
        <taxon>Sordariomycetes</taxon>
        <taxon>Sordariomycetidae</taxon>
        <taxon>Sordariales</taxon>
        <taxon>Schizotheciaceae</taxon>
        <taxon>Schizothecium</taxon>
    </lineage>
</organism>
<name>A0AA40EWV8_9PEZI</name>
<dbReference type="EMBL" id="JAUKUD010000004">
    <property type="protein sequence ID" value="KAK0747048.1"/>
    <property type="molecule type" value="Genomic_DNA"/>
</dbReference>
<dbReference type="AlphaFoldDB" id="A0AA40EWV8"/>
<evidence type="ECO:0000313" key="2">
    <source>
        <dbReference type="EMBL" id="KAK0747048.1"/>
    </source>
</evidence>
<sequence length="1047" mass="115881">MPSSHRHLVHRHIRRLLSKRKRDLLPGEVRFFSYYQPSLQGGIHTLKVSQEITIPGETDPQKIEEETQDFNVIAPRFNLPPGVVDSDPHLPWEQEPTFVDREADKKDLRNHTPWLLLLTFSPDELKLDDGTLKDVVDGLADVKAEQSETMAVRMRVNQAQSLKKVVNAIPYDPERDEHDAEGPLDAIFVKKDLFVSLCTNPVTKSNKPDVSQYKYLAHVRQVATDGMAVAGGADKENDDSDLFSIVVAPRTGPLNSTVPITNIVHLVSLNTKSSEKMQPELASDKDRVALVSLHSWSYTCIPSEGEASPRARLVNLGENLTVFHPLIPTPAKKQSSGDEAFDRMDKIIAKRQEDGYTLVRHRTITGETTAAMIRGPFSPKFVPHPLVDNFSIQSNFGSDLQILDPVLSLMDITYASAWQLGKTLAMGDEAFCAALARLRNLIHGSSLGSSKVDVHSALGVYRSRLDTLGSMRDLVQGLNSLNEGLHQDGDAATAVDSNRWDYTHPAAFMSTESGSHRVNMSMHSPHISTRMVGHADAAALSQAIATDGELYNEHKAPENADFAHVYSWVLDKLHLANIPAHYLIPDTSFLPQETLRFFYLDENWTDALVDGALSLANHWASSPEKDFCRTAIKKTIQKRLDEPDPSLGGWHVQMPRYGFILRSQLLVQFPDIAVNVEYAETRTKAGEAPKAPILVQKTLSDDIIITFTMPPHQQRFTIGSDITPKDLTVSFKKVYTEPDPNNRLDKDSKTPIKEQGYPMDAGEIFDLTSRTIKAEPKLTPHDFSDKAPSSTLLALQLNESIPELLITLPQSSTSTTSSPHTTFRFSLPHSAPSQPPPPLSPLPHTLHAPLSSRISHSRPRPPSPRLEAALIAHSLATMPRPLTPPPTAKVIKPEFDVSIHALRNRAYISTSSSLPLDLVIKIVRIPTTIIPTHALTDIEVSLPWGDMPPPGIGATVPLLARRADPPTAEMLSNLRFNILRLVFKLVPRGKGGVKLKGMQEASILVGGAEIVRYKEKVVREATVDVTFSFTEDNPRFVAPAWAKLRAD</sequence>
<comment type="caution">
    <text evidence="2">The sequence shown here is derived from an EMBL/GenBank/DDBJ whole genome shotgun (WGS) entry which is preliminary data.</text>
</comment>
<feature type="region of interest" description="Disordered" evidence="1">
    <location>
        <begin position="810"/>
        <end position="863"/>
    </location>
</feature>
<dbReference type="Proteomes" id="UP001172155">
    <property type="component" value="Unassembled WGS sequence"/>
</dbReference>
<evidence type="ECO:0000256" key="1">
    <source>
        <dbReference type="SAM" id="MobiDB-lite"/>
    </source>
</evidence>
<proteinExistence type="predicted"/>
<keyword evidence="3" id="KW-1185">Reference proteome</keyword>
<evidence type="ECO:0000313" key="3">
    <source>
        <dbReference type="Proteomes" id="UP001172155"/>
    </source>
</evidence>